<dbReference type="OrthoDB" id="3812886at2"/>
<accession>A0A4R7TAM6</accession>
<keyword evidence="3" id="KW-1185">Reference proteome</keyword>
<dbReference type="AlphaFoldDB" id="A0A4R7TAM6"/>
<comment type="caution">
    <text evidence="2">The sequence shown here is derived from an EMBL/GenBank/DDBJ whole genome shotgun (WGS) entry which is preliminary data.</text>
</comment>
<dbReference type="EMBL" id="SOCE01000001">
    <property type="protein sequence ID" value="TDU89005.1"/>
    <property type="molecule type" value="Genomic_DNA"/>
</dbReference>
<feature type="region of interest" description="Disordered" evidence="1">
    <location>
        <begin position="1"/>
        <end position="21"/>
    </location>
</feature>
<name>A0A4R7TAM6_9ACTN</name>
<organism evidence="2 3">
    <name type="scientific">Kribbella voronezhensis</name>
    <dbReference type="NCBI Taxonomy" id="2512212"/>
    <lineage>
        <taxon>Bacteria</taxon>
        <taxon>Bacillati</taxon>
        <taxon>Actinomycetota</taxon>
        <taxon>Actinomycetes</taxon>
        <taxon>Propionibacteriales</taxon>
        <taxon>Kribbellaceae</taxon>
        <taxon>Kribbella</taxon>
    </lineage>
</organism>
<evidence type="ECO:0000313" key="3">
    <source>
        <dbReference type="Proteomes" id="UP000295151"/>
    </source>
</evidence>
<reference evidence="2 3" key="1">
    <citation type="submission" date="2019-03" db="EMBL/GenBank/DDBJ databases">
        <title>Genomic Encyclopedia of Type Strains, Phase III (KMG-III): the genomes of soil and plant-associated and newly described type strains.</title>
        <authorList>
            <person name="Whitman W."/>
        </authorList>
    </citation>
    <scope>NUCLEOTIDE SEQUENCE [LARGE SCALE GENOMIC DNA]</scope>
    <source>
        <strain evidence="2 3">VKM Ac-2575</strain>
    </source>
</reference>
<sequence>MTTQHNLPAERAAGNHPGLLPLTDPEADHLIQLSRAALAARGLTTNYVHETGTLSAVASSELLGGALFGLGNLARILAREPRQRWAQQVEEHFDGLLANVQRPADTADLASRLCLRLAATSAVPPEWTADLPEFLPGLVAVPALSNDGAFTLHFDTATLGLTRSEAHQLALANLTQLTDNVAYIDHDGAQLAVLSETTWAASRALVLDTVLRESLQLENPEYGVLVALPARDLLLIHVIRDLSVLPALSAMLHLAHTAFESSPGPLTPTVYLVDATGWHPATIALPGQPLPYHLSAHLRVLTQSLADLEEPDRA</sequence>
<gene>
    <name evidence="2" type="ORF">EV138_2558</name>
</gene>
<dbReference type="Proteomes" id="UP000295151">
    <property type="component" value="Unassembled WGS sequence"/>
</dbReference>
<evidence type="ECO:0000256" key="1">
    <source>
        <dbReference type="SAM" id="MobiDB-lite"/>
    </source>
</evidence>
<evidence type="ECO:0000313" key="2">
    <source>
        <dbReference type="EMBL" id="TDU89005.1"/>
    </source>
</evidence>
<dbReference type="RefSeq" id="WP_133978894.1">
    <property type="nucleotide sequence ID" value="NZ_SOCE01000001.1"/>
</dbReference>
<protein>
    <submittedName>
        <fullName evidence="2">Uncharacterized protein</fullName>
    </submittedName>
</protein>
<proteinExistence type="predicted"/>